<name>A0A5J4L9H2_9ZZZZ</name>
<reference evidence="1" key="1">
    <citation type="submission" date="2019-10" db="EMBL/GenBank/DDBJ databases">
        <title>Metagenomic sequencing of thiosulfate-disproportionating enrichment culture.</title>
        <authorList>
            <person name="Umezawa K."/>
            <person name="Kojima H."/>
            <person name="Fukui M."/>
        </authorList>
    </citation>
    <scope>NUCLEOTIDE SEQUENCE</scope>
    <source>
        <strain evidence="1">45J</strain>
    </source>
</reference>
<protein>
    <submittedName>
        <fullName evidence="1">Uncharacterized protein</fullName>
    </submittedName>
</protein>
<dbReference type="EMBL" id="BLAB01000001">
    <property type="protein sequence ID" value="GER94709.1"/>
    <property type="molecule type" value="Genomic_DNA"/>
</dbReference>
<sequence>MAEQTKRNLRAIVSDISEGFITVNPIYLKPFDENDLKSLCKAIERKQTEIRTEPFPYDDVYLIRKRNIRLQRLYTALMVIKNFAREKKFRISY</sequence>
<comment type="caution">
    <text evidence="1">The sequence shown here is derived from an EMBL/GenBank/DDBJ whole genome shotgun (WGS) entry which is preliminary data.</text>
</comment>
<gene>
    <name evidence="1" type="ORF">A45J_2473</name>
</gene>
<evidence type="ECO:0000313" key="1">
    <source>
        <dbReference type="EMBL" id="GER94709.1"/>
    </source>
</evidence>
<accession>A0A5J4L9H2</accession>
<dbReference type="AlphaFoldDB" id="A0A5J4L9H2"/>
<organism evidence="1">
    <name type="scientific">hot springs metagenome</name>
    <dbReference type="NCBI Taxonomy" id="433727"/>
    <lineage>
        <taxon>unclassified sequences</taxon>
        <taxon>metagenomes</taxon>
        <taxon>ecological metagenomes</taxon>
    </lineage>
</organism>
<proteinExistence type="predicted"/>